<organism evidence="2 3">
    <name type="scientific">Rhodotorula taiwanensis</name>
    <dbReference type="NCBI Taxonomy" id="741276"/>
    <lineage>
        <taxon>Eukaryota</taxon>
        <taxon>Fungi</taxon>
        <taxon>Dikarya</taxon>
        <taxon>Basidiomycota</taxon>
        <taxon>Pucciniomycotina</taxon>
        <taxon>Microbotryomycetes</taxon>
        <taxon>Sporidiobolales</taxon>
        <taxon>Sporidiobolaceae</taxon>
        <taxon>Rhodotorula</taxon>
    </lineage>
</organism>
<gene>
    <name evidence="2" type="ORF">BMF94_5026</name>
</gene>
<evidence type="ECO:0000313" key="3">
    <source>
        <dbReference type="Proteomes" id="UP000237144"/>
    </source>
</evidence>
<dbReference type="EMBL" id="PJQD01000064">
    <property type="protein sequence ID" value="POY71943.1"/>
    <property type="molecule type" value="Genomic_DNA"/>
</dbReference>
<proteinExistence type="predicted"/>
<keyword evidence="3" id="KW-1185">Reference proteome</keyword>
<evidence type="ECO:0000256" key="1">
    <source>
        <dbReference type="SAM" id="MobiDB-lite"/>
    </source>
</evidence>
<dbReference type="Proteomes" id="UP000237144">
    <property type="component" value="Unassembled WGS sequence"/>
</dbReference>
<accession>A0A2S5B588</accession>
<reference evidence="2 3" key="1">
    <citation type="journal article" date="2018" name="Front. Microbiol.">
        <title>Prospects for Fungal Bioremediation of Acidic Radioactive Waste Sites: Characterization and Genome Sequence of Rhodotorula taiwanensis MD1149.</title>
        <authorList>
            <person name="Tkavc R."/>
            <person name="Matrosova V.Y."/>
            <person name="Grichenko O.E."/>
            <person name="Gostincar C."/>
            <person name="Volpe R.P."/>
            <person name="Klimenkova P."/>
            <person name="Gaidamakova E.K."/>
            <person name="Zhou C.E."/>
            <person name="Stewart B.J."/>
            <person name="Lyman M.G."/>
            <person name="Malfatti S.A."/>
            <person name="Rubinfeld B."/>
            <person name="Courtot M."/>
            <person name="Singh J."/>
            <person name="Dalgard C.L."/>
            <person name="Hamilton T."/>
            <person name="Frey K.G."/>
            <person name="Gunde-Cimerman N."/>
            <person name="Dugan L."/>
            <person name="Daly M.J."/>
        </authorList>
    </citation>
    <scope>NUCLEOTIDE SEQUENCE [LARGE SCALE GENOMIC DNA]</scope>
    <source>
        <strain evidence="2 3">MD1149</strain>
    </source>
</reference>
<comment type="caution">
    <text evidence="2">The sequence shown here is derived from an EMBL/GenBank/DDBJ whole genome shotgun (WGS) entry which is preliminary data.</text>
</comment>
<dbReference type="AlphaFoldDB" id="A0A2S5B588"/>
<sequence>MPEGINFARSPQPALAAPRTQHQARRKRKADLRLAQPYMPDMYASRSHESETATFPLLKPSEAYSTVASPATHLGGGPSPVVNRHFFLLEQYP</sequence>
<feature type="region of interest" description="Disordered" evidence="1">
    <location>
        <begin position="1"/>
        <end position="29"/>
    </location>
</feature>
<evidence type="ECO:0000313" key="2">
    <source>
        <dbReference type="EMBL" id="POY71943.1"/>
    </source>
</evidence>
<protein>
    <submittedName>
        <fullName evidence="2">Uncharacterized protein</fullName>
    </submittedName>
</protein>
<name>A0A2S5B588_9BASI</name>